<reference evidence="1 2" key="1">
    <citation type="submission" date="2016-10" db="EMBL/GenBank/DDBJ databases">
        <authorList>
            <person name="de Groot N.N."/>
        </authorList>
    </citation>
    <scope>NUCLEOTIDE SEQUENCE [LARGE SCALE GENOMIC DNA]</scope>
    <source>
        <strain evidence="1 2">DSM 21800</strain>
    </source>
</reference>
<accession>A0A1H1P1C5</accession>
<protein>
    <submittedName>
        <fullName evidence="1">Uncharacterized protein</fullName>
    </submittedName>
</protein>
<keyword evidence="2" id="KW-1185">Reference proteome</keyword>
<evidence type="ECO:0000313" key="2">
    <source>
        <dbReference type="Proteomes" id="UP000199103"/>
    </source>
</evidence>
<name>A0A1H1P1C5_9ACTN</name>
<sequence>MLGRTRQGWKTLPISPLSPPVTYRVRVHLPSVRLASHLNALQHAQISAEVAAQAITEPEVAHHVVDRDQRLGLDPLTAHPLEQVLPELRLVERESWVLALPVPGTPGALRGPRELNEAALEAGEAVIGLTAGIALVPGRVGPAVQWRVFAAERPFTTLTPYDAERALNEVVLEAAATLTSLEIAAGTRPRPDTALRLAPGYPSRQLATAERAARLLQAADVALDDDGAAISVYEADQRARVLRRLRTAASDALCAAVSFPPRPESSVG</sequence>
<gene>
    <name evidence="1" type="ORF">SAMN04489812_0721</name>
</gene>
<proteinExistence type="predicted"/>
<dbReference type="AlphaFoldDB" id="A0A1H1P1C5"/>
<dbReference type="Proteomes" id="UP000199103">
    <property type="component" value="Chromosome I"/>
</dbReference>
<evidence type="ECO:0000313" key="1">
    <source>
        <dbReference type="EMBL" id="SDS04815.1"/>
    </source>
</evidence>
<dbReference type="STRING" id="630515.SAMN04489812_0721"/>
<dbReference type="EMBL" id="LT629772">
    <property type="protein sequence ID" value="SDS04815.1"/>
    <property type="molecule type" value="Genomic_DNA"/>
</dbReference>
<organism evidence="1 2">
    <name type="scientific">Microlunatus soli</name>
    <dbReference type="NCBI Taxonomy" id="630515"/>
    <lineage>
        <taxon>Bacteria</taxon>
        <taxon>Bacillati</taxon>
        <taxon>Actinomycetota</taxon>
        <taxon>Actinomycetes</taxon>
        <taxon>Propionibacteriales</taxon>
        <taxon>Propionibacteriaceae</taxon>
        <taxon>Microlunatus</taxon>
    </lineage>
</organism>